<name>A0ABN8DAX5_9STRA</name>
<evidence type="ECO:0008006" key="3">
    <source>
        <dbReference type="Google" id="ProtNLM"/>
    </source>
</evidence>
<dbReference type="EMBL" id="CAKLCB010000388">
    <property type="protein sequence ID" value="CAH0522327.1"/>
    <property type="molecule type" value="Genomic_DNA"/>
</dbReference>
<keyword evidence="2" id="KW-1185">Reference proteome</keyword>
<accession>A0ABN8DAX5</accession>
<proteinExistence type="predicted"/>
<sequence length="362" mass="41270">MSKSDQENDWIDEMKHHDGFVLDQGMNEVTIPDRDITYRRVNVETQFTTSHFDSQDDDVLAPAPIKKVMFTTSPATLQDLEDGSSTVRGHEVDELSHASQVFVPTGEIPDAQDVGYHLVNPMFESCESPDIIFRSLHKAMSSQDIEFSCNLDWTMDAYALIAAEEVFFGVQFHRLAVKSIIRVDFNLRSGDELKFLKLTDFIRMECRAIDRDLIGLPELSFDIMADWSTPNEVSSRSISVDSQELSMLLCEINSDSPPITRFEVAKRLKELCQYDFNRRAFAHLLKEKFVTGLQSMLQDDNEDIVRYAIDTILNFADDLQTLKDLELPRLPETLCDILTLSEKKSTKKLAGDLYNTIINTVC</sequence>
<protein>
    <recommendedName>
        <fullName evidence="3">KA1 domain-containing protein</fullName>
    </recommendedName>
</protein>
<dbReference type="InterPro" id="IPR016024">
    <property type="entry name" value="ARM-type_fold"/>
</dbReference>
<dbReference type="Proteomes" id="UP001158986">
    <property type="component" value="Unassembled WGS sequence"/>
</dbReference>
<evidence type="ECO:0000313" key="2">
    <source>
        <dbReference type="Proteomes" id="UP001158986"/>
    </source>
</evidence>
<evidence type="ECO:0000313" key="1">
    <source>
        <dbReference type="EMBL" id="CAH0522327.1"/>
    </source>
</evidence>
<comment type="caution">
    <text evidence="1">The sequence shown here is derived from an EMBL/GenBank/DDBJ whole genome shotgun (WGS) entry which is preliminary data.</text>
</comment>
<organism evidence="1 2">
    <name type="scientific">Peronospora belbahrii</name>
    <dbReference type="NCBI Taxonomy" id="622444"/>
    <lineage>
        <taxon>Eukaryota</taxon>
        <taxon>Sar</taxon>
        <taxon>Stramenopiles</taxon>
        <taxon>Oomycota</taxon>
        <taxon>Peronosporomycetes</taxon>
        <taxon>Peronosporales</taxon>
        <taxon>Peronosporaceae</taxon>
        <taxon>Peronospora</taxon>
    </lineage>
</organism>
<dbReference type="SUPFAM" id="SSF48371">
    <property type="entry name" value="ARM repeat"/>
    <property type="match status" value="1"/>
</dbReference>
<gene>
    <name evidence="1" type="ORF">PBS001_LOCUS8759</name>
</gene>
<reference evidence="1 2" key="1">
    <citation type="submission" date="2021-11" db="EMBL/GenBank/DDBJ databases">
        <authorList>
            <person name="Islam A."/>
            <person name="Islam S."/>
            <person name="Flora M.S."/>
            <person name="Rahman M."/>
            <person name="Ziaur R.M."/>
            <person name="Epstein J.H."/>
            <person name="Hassan M."/>
            <person name="Klassen M."/>
            <person name="Woodard K."/>
            <person name="Webb A."/>
            <person name="Webby R.J."/>
            <person name="El Zowalaty M.E."/>
        </authorList>
    </citation>
    <scope>NUCLEOTIDE SEQUENCE [LARGE SCALE GENOMIC DNA]</scope>
    <source>
        <strain evidence="1">Pbs1</strain>
    </source>
</reference>